<dbReference type="Pfam" id="PF07394">
    <property type="entry name" value="DUF1501"/>
    <property type="match status" value="1"/>
</dbReference>
<sequence length="439" mass="47526">MPTAATRRDFLRLGAGAVALGIPNTAAASAARGNSVILVNLTGGLSHLDSLDPKPDAPAEVRGEFGTIATTVPGLRFCEHLPLLASRMRQFALVRSLSHRENGHLPGTHRLLTGATMPNQRGSDLDNILSRRDWPCYAAALNQIRPRHDGVPNGVTLPHSLIEGPLTWPGQHAGFLGPTHDPMLVTQDPSRPTFRMDAFTPAAGLDPDRVEGRRSLLEQIESGGTGDPTFRDHQRRAFEMLTSDRVAGAFRLDREPERVRDRYGRTMFGQSLLLARRLVQAGVPVVQANMGIVQNWDTHVDNWGRLKSRLLPWLDRALTALVDDLEGSGLLDRTFVACLGEFGRTPKVSTLPGESIPGRDHWASVYSGLFAGAGVVGGRVIGRSDKTGAFPTSTAYTPFDVGATIYQALGVAPDSEIRDPQNRPNKVNGGDPMAVLFQN</sequence>
<dbReference type="Proteomes" id="UP000319576">
    <property type="component" value="Chromosome"/>
</dbReference>
<dbReference type="PANTHER" id="PTHR43737">
    <property type="entry name" value="BLL7424 PROTEIN"/>
    <property type="match status" value="1"/>
</dbReference>
<dbReference type="KEGG" id="uli:ETAA1_18230"/>
<dbReference type="InterPro" id="IPR010869">
    <property type="entry name" value="DUF1501"/>
</dbReference>
<name>A0A517XQU0_9BACT</name>
<protein>
    <recommendedName>
        <fullName evidence="3">DUF1501 domain-containing protein</fullName>
    </recommendedName>
</protein>
<dbReference type="EMBL" id="CP036273">
    <property type="protein sequence ID" value="QDU19884.1"/>
    <property type="molecule type" value="Genomic_DNA"/>
</dbReference>
<keyword evidence="2" id="KW-1185">Reference proteome</keyword>
<evidence type="ECO:0000313" key="1">
    <source>
        <dbReference type="EMBL" id="QDU19884.1"/>
    </source>
</evidence>
<accession>A0A517XQU0</accession>
<dbReference type="RefSeq" id="WP_145236529.1">
    <property type="nucleotide sequence ID" value="NZ_CP036273.1"/>
</dbReference>
<reference evidence="1 2" key="1">
    <citation type="submission" date="2019-02" db="EMBL/GenBank/DDBJ databases">
        <title>Deep-cultivation of Planctomycetes and their phenomic and genomic characterization uncovers novel biology.</title>
        <authorList>
            <person name="Wiegand S."/>
            <person name="Jogler M."/>
            <person name="Boedeker C."/>
            <person name="Pinto D."/>
            <person name="Vollmers J."/>
            <person name="Rivas-Marin E."/>
            <person name="Kohn T."/>
            <person name="Peeters S.H."/>
            <person name="Heuer A."/>
            <person name="Rast P."/>
            <person name="Oberbeckmann S."/>
            <person name="Bunk B."/>
            <person name="Jeske O."/>
            <person name="Meyerdierks A."/>
            <person name="Storesund J.E."/>
            <person name="Kallscheuer N."/>
            <person name="Luecker S."/>
            <person name="Lage O.M."/>
            <person name="Pohl T."/>
            <person name="Merkel B.J."/>
            <person name="Hornburger P."/>
            <person name="Mueller R.-W."/>
            <person name="Bruemmer F."/>
            <person name="Labrenz M."/>
            <person name="Spormann A.M."/>
            <person name="Op den Camp H."/>
            <person name="Overmann J."/>
            <person name="Amann R."/>
            <person name="Jetten M.S.M."/>
            <person name="Mascher T."/>
            <person name="Medema M.H."/>
            <person name="Devos D.P."/>
            <person name="Kaster A.-K."/>
            <person name="Ovreas L."/>
            <person name="Rohde M."/>
            <person name="Galperin M.Y."/>
            <person name="Jogler C."/>
        </authorList>
    </citation>
    <scope>NUCLEOTIDE SEQUENCE [LARGE SCALE GENOMIC DNA]</scope>
    <source>
        <strain evidence="1 2">ETA_A1</strain>
    </source>
</reference>
<proteinExistence type="predicted"/>
<gene>
    <name evidence="1" type="ORF">ETAA1_18230</name>
</gene>
<dbReference type="InterPro" id="IPR006311">
    <property type="entry name" value="TAT_signal"/>
</dbReference>
<dbReference type="OrthoDB" id="127333at2"/>
<dbReference type="PROSITE" id="PS51318">
    <property type="entry name" value="TAT"/>
    <property type="match status" value="1"/>
</dbReference>
<evidence type="ECO:0000313" key="2">
    <source>
        <dbReference type="Proteomes" id="UP000319576"/>
    </source>
</evidence>
<evidence type="ECO:0008006" key="3">
    <source>
        <dbReference type="Google" id="ProtNLM"/>
    </source>
</evidence>
<dbReference type="PANTHER" id="PTHR43737:SF1">
    <property type="entry name" value="DUF1501 DOMAIN-CONTAINING PROTEIN"/>
    <property type="match status" value="1"/>
</dbReference>
<dbReference type="InterPro" id="IPR017850">
    <property type="entry name" value="Alkaline_phosphatase_core_sf"/>
</dbReference>
<organism evidence="1 2">
    <name type="scientific">Urbifossiella limnaea</name>
    <dbReference type="NCBI Taxonomy" id="2528023"/>
    <lineage>
        <taxon>Bacteria</taxon>
        <taxon>Pseudomonadati</taxon>
        <taxon>Planctomycetota</taxon>
        <taxon>Planctomycetia</taxon>
        <taxon>Gemmatales</taxon>
        <taxon>Gemmataceae</taxon>
        <taxon>Urbifossiella</taxon>
    </lineage>
</organism>
<dbReference type="SUPFAM" id="SSF53649">
    <property type="entry name" value="Alkaline phosphatase-like"/>
    <property type="match status" value="1"/>
</dbReference>
<dbReference type="AlphaFoldDB" id="A0A517XQU0"/>